<feature type="compositionally biased region" description="Pro residues" evidence="1">
    <location>
        <begin position="166"/>
        <end position="176"/>
    </location>
</feature>
<reference evidence="2 3" key="1">
    <citation type="submission" date="2018-02" db="EMBL/GenBank/DDBJ databases">
        <title>The genomes of Aspergillus section Nigri reveals drivers in fungal speciation.</title>
        <authorList>
            <consortium name="DOE Joint Genome Institute"/>
            <person name="Vesth T.C."/>
            <person name="Nybo J."/>
            <person name="Theobald S."/>
            <person name="Brandl J."/>
            <person name="Frisvad J.C."/>
            <person name="Nielsen K.F."/>
            <person name="Lyhne E.K."/>
            <person name="Kogle M.E."/>
            <person name="Kuo A."/>
            <person name="Riley R."/>
            <person name="Clum A."/>
            <person name="Nolan M."/>
            <person name="Lipzen A."/>
            <person name="Salamov A."/>
            <person name="Henrissat B."/>
            <person name="Wiebenga A."/>
            <person name="De vries R.P."/>
            <person name="Grigoriev I.V."/>
            <person name="Mortensen U.H."/>
            <person name="Andersen M.R."/>
            <person name="Baker S.E."/>
        </authorList>
    </citation>
    <scope>NUCLEOTIDE SEQUENCE [LARGE SCALE GENOMIC DNA]</scope>
    <source>
        <strain evidence="2 3">CBS 115571</strain>
    </source>
</reference>
<name>A0A2V5HIR4_ASPV1</name>
<proteinExistence type="predicted"/>
<feature type="region of interest" description="Disordered" evidence="1">
    <location>
        <begin position="73"/>
        <end position="98"/>
    </location>
</feature>
<dbReference type="Pfam" id="PF02567">
    <property type="entry name" value="PhzC-PhzF"/>
    <property type="match status" value="2"/>
</dbReference>
<dbReference type="PANTHER" id="PTHR13774">
    <property type="entry name" value="PHENAZINE BIOSYNTHESIS PROTEIN"/>
    <property type="match status" value="1"/>
</dbReference>
<dbReference type="PANTHER" id="PTHR13774:SF32">
    <property type="entry name" value="ANTISENSE-ENHANCING SEQUENCE 1"/>
    <property type="match status" value="1"/>
</dbReference>
<feature type="compositionally biased region" description="Low complexity" evidence="1">
    <location>
        <begin position="77"/>
        <end position="94"/>
    </location>
</feature>
<dbReference type="STRING" id="1450538.A0A2V5HIR4"/>
<dbReference type="AlphaFoldDB" id="A0A2V5HIR4"/>
<dbReference type="GO" id="GO:0016853">
    <property type="term" value="F:isomerase activity"/>
    <property type="evidence" value="ECO:0007669"/>
    <property type="project" value="TreeGrafter"/>
</dbReference>
<feature type="region of interest" description="Disordered" evidence="1">
    <location>
        <begin position="160"/>
        <end position="193"/>
    </location>
</feature>
<dbReference type="Gene3D" id="3.10.310.10">
    <property type="entry name" value="Diaminopimelate Epimerase, Chain A, domain 1"/>
    <property type="match status" value="2"/>
</dbReference>
<evidence type="ECO:0000313" key="3">
    <source>
        <dbReference type="Proteomes" id="UP000249829"/>
    </source>
</evidence>
<evidence type="ECO:0000313" key="2">
    <source>
        <dbReference type="EMBL" id="PYI24269.1"/>
    </source>
</evidence>
<dbReference type="InterPro" id="IPR003719">
    <property type="entry name" value="Phenazine_PhzF-like"/>
</dbReference>
<evidence type="ECO:0000256" key="1">
    <source>
        <dbReference type="SAM" id="MobiDB-lite"/>
    </source>
</evidence>
<protein>
    <submittedName>
        <fullName evidence="2">Diaminopimelate epimerase-like protein</fullName>
    </submittedName>
</protein>
<accession>A0A2V5HIR4</accession>
<keyword evidence="3" id="KW-1185">Reference proteome</keyword>
<dbReference type="OMA" id="LCKYYYV"/>
<dbReference type="EMBL" id="KZ825102">
    <property type="protein sequence ID" value="PYI24269.1"/>
    <property type="molecule type" value="Genomic_DNA"/>
</dbReference>
<dbReference type="GO" id="GO:0005737">
    <property type="term" value="C:cytoplasm"/>
    <property type="evidence" value="ECO:0007669"/>
    <property type="project" value="TreeGrafter"/>
</dbReference>
<sequence>MPLPPPPPGHVNYITLDVFTSKAYTGNPLAVVFLPPPPAISTSTSTSNTTTLTQHQKQTLAREFKFSETIFIHPEPSSNSSSSSSSSNNNNNNNKTHRTIDIFTPTSELPFAGHPTIGAAVWFLHLRPSSPTSTPTSTSNHNKENGITHLITKSGTIPIAAVPASSPSPSPSPNPSIPSNTTPTPGKGADPDAAEGVTARIAHDPHQHGKRFPLRELLRLHGSLAPFFAQNDSDQGEQHQKQQEEISFPVFSIVRGMSQVHVEVPSLAALGAVTTSAGGEVVGPESGFMDVADGWAVGHCVLYFYVRGVPDEDSGRKVIRTRAMIGNVEDPATGSAACGLAAYLTLTEGGTPTVKKRGFEFVQGVEMGRRSEIGVVVEMGDDARTIAHVDLKGSAVKVSEGTIAIPPE</sequence>
<dbReference type="SUPFAM" id="SSF54506">
    <property type="entry name" value="Diaminopimelate epimerase-like"/>
    <property type="match status" value="1"/>
</dbReference>
<dbReference type="Proteomes" id="UP000249829">
    <property type="component" value="Unassembled WGS sequence"/>
</dbReference>
<gene>
    <name evidence="2" type="ORF">BO99DRAFT_398337</name>
</gene>
<organism evidence="2 3">
    <name type="scientific">Aspergillus violaceofuscus (strain CBS 115571)</name>
    <dbReference type="NCBI Taxonomy" id="1450538"/>
    <lineage>
        <taxon>Eukaryota</taxon>
        <taxon>Fungi</taxon>
        <taxon>Dikarya</taxon>
        <taxon>Ascomycota</taxon>
        <taxon>Pezizomycotina</taxon>
        <taxon>Eurotiomycetes</taxon>
        <taxon>Eurotiomycetidae</taxon>
        <taxon>Eurotiales</taxon>
        <taxon>Aspergillaceae</taxon>
        <taxon>Aspergillus</taxon>
    </lineage>
</organism>